<sequence>MPRSLKTEYAVRPLGVDVVRPRFSWAADAPGYGATQTAYQVLVASAPELLTPERADVWDSGKVESARTFGIEYDGPTAARTRYHWTVRLWDGSDQAGDWAVPERFETGLLDEGFGAAQWIGGATDSAPLLRRAFTVDGPVRRARLYASGLGYADLRLNGQPVSDAVLDPGFTAYDHTVLYVTHDVTELLQAGDNVVGAELGRGFFGMTSVNVWRWHDTPWTDDPRLIARLVVEYDGGRVDEVGTDESWRITGGPTLSDSLYLGETYDARRALPGWDTAGFDDTAWTAASVVEAPKGKLVAQAHEPIRVIETVDPVELTEVRPGVWIADFGRTVAGWTRLSVTAPAGTTITLTHGETIADGNVAAWNVHVDGDRIQRDEYIAAGAGTETWEPRFSYKGFRYVQIEGAAPAQVQMRVVNSDVASVTRFASTQAPYEQYERAMRRTILGNLHGIPTDTPYFEKNGWTGDAQVGAPTMLATLDLARFFTKWLGDIRDSQADSGQLPVIVPTSGWGFTDLSPATEWPTVYPFLLREMYRWYGDDRLLREHWDPLTRYLAWELDRVEDGLSVSVLGDWLPPGFGSGPAPEDRRLTGTAYLYRALVVAAEIGELIGKPNDYRKAAAELADGLNRTFLDREAGRYRSADDPDYRQTSNAVPLAFGMVPDEYVERVAAGLAADVEARGFHLNTGCLGVGVLLPVLTAHGYGDVATKVALQRTYPSWGYWFELGADTMWEKWEDDSRSRNHYFQGTVVQWIFENVAGLRVVDAGCERIVVRADARDEVDSASIRTETIRGRVAVSWKRAGRVLSLDVQVPVGTTAEVHVPSARVADVDAVPRPFAGEPSYADGYTVYTVGAGQWAFTSRSA</sequence>
<dbReference type="Gene3D" id="2.60.40.10">
    <property type="entry name" value="Immunoglobulins"/>
    <property type="match status" value="1"/>
</dbReference>
<dbReference type="Gene3D" id="2.60.120.260">
    <property type="entry name" value="Galactose-binding domain-like"/>
    <property type="match status" value="2"/>
</dbReference>
<dbReference type="Gene3D" id="2.60.420.10">
    <property type="entry name" value="Maltose phosphorylase, domain 3"/>
    <property type="match status" value="1"/>
</dbReference>
<dbReference type="RefSeq" id="WP_350277314.1">
    <property type="nucleotide sequence ID" value="NZ_CP158165.1"/>
</dbReference>
<dbReference type="InterPro" id="IPR008928">
    <property type="entry name" value="6-hairpin_glycosidase_sf"/>
</dbReference>
<evidence type="ECO:0000259" key="6">
    <source>
        <dbReference type="Pfam" id="PF17389"/>
    </source>
</evidence>
<keyword evidence="3 8" id="KW-0378">Hydrolase</keyword>
<dbReference type="Pfam" id="PF05592">
    <property type="entry name" value="Bac_rhamnosid"/>
    <property type="match status" value="1"/>
</dbReference>
<accession>A0AAU7TCL0</accession>
<evidence type="ECO:0000313" key="8">
    <source>
        <dbReference type="EMBL" id="XBV24491.1"/>
    </source>
</evidence>
<feature type="domain" description="Alpha-L-rhamnosidase six-hairpin glycosidase" evidence="6">
    <location>
        <begin position="425"/>
        <end position="755"/>
    </location>
</feature>
<feature type="domain" description="Alpha-L-rhamnosidase C-terminal" evidence="7">
    <location>
        <begin position="757"/>
        <end position="825"/>
    </location>
</feature>
<organism evidence="8">
    <name type="scientific">Kribbella sp. HUAS MG21</name>
    <dbReference type="NCBI Taxonomy" id="3160966"/>
    <lineage>
        <taxon>Bacteria</taxon>
        <taxon>Bacillati</taxon>
        <taxon>Actinomycetota</taxon>
        <taxon>Actinomycetes</taxon>
        <taxon>Propionibacteriales</taxon>
        <taxon>Kribbellaceae</taxon>
        <taxon>Kribbella</taxon>
    </lineage>
</organism>
<dbReference type="EMBL" id="CP158165">
    <property type="protein sequence ID" value="XBV24491.1"/>
    <property type="molecule type" value="Genomic_DNA"/>
</dbReference>
<gene>
    <name evidence="8" type="ORF">ABN611_38775</name>
</gene>
<dbReference type="Pfam" id="PF17389">
    <property type="entry name" value="Bac_rhamnosid6H"/>
    <property type="match status" value="1"/>
</dbReference>
<dbReference type="InterPro" id="IPR008902">
    <property type="entry name" value="Rhamnosid_concanavalin"/>
</dbReference>
<proteinExistence type="predicted"/>
<dbReference type="GO" id="GO:0030596">
    <property type="term" value="F:alpha-L-rhamnosidase activity"/>
    <property type="evidence" value="ECO:0007669"/>
    <property type="project" value="UniProtKB-EC"/>
</dbReference>
<dbReference type="InterPro" id="IPR013737">
    <property type="entry name" value="Bac_rhamnosid_N"/>
</dbReference>
<evidence type="ECO:0000259" key="5">
    <source>
        <dbReference type="Pfam" id="PF08531"/>
    </source>
</evidence>
<dbReference type="SUPFAM" id="SSF48208">
    <property type="entry name" value="Six-hairpin glycosidases"/>
    <property type="match status" value="1"/>
</dbReference>
<dbReference type="Gene3D" id="1.50.10.10">
    <property type="match status" value="1"/>
</dbReference>
<feature type="domain" description="Bacterial alpha-L-rhamnosidase N-terminal" evidence="5">
    <location>
        <begin position="140"/>
        <end position="310"/>
    </location>
</feature>
<reference evidence="8" key="1">
    <citation type="submission" date="2024-06" db="EMBL/GenBank/DDBJ databases">
        <title>Kribbella sp. strain HUAS MG21 genome sequences.</title>
        <authorList>
            <person name="Mo P."/>
        </authorList>
    </citation>
    <scope>NUCLEOTIDE SEQUENCE</scope>
    <source>
        <strain evidence="8">HUAS MG21</strain>
    </source>
</reference>
<dbReference type="PIRSF" id="PIRSF010631">
    <property type="entry name" value="A-rhamnsds"/>
    <property type="match status" value="1"/>
</dbReference>
<evidence type="ECO:0000259" key="4">
    <source>
        <dbReference type="Pfam" id="PF05592"/>
    </source>
</evidence>
<dbReference type="InterPro" id="IPR016007">
    <property type="entry name" value="Alpha_rhamnosid"/>
</dbReference>
<name>A0AAU7TCL0_9ACTN</name>
<dbReference type="GO" id="GO:0005975">
    <property type="term" value="P:carbohydrate metabolic process"/>
    <property type="evidence" value="ECO:0007669"/>
    <property type="project" value="InterPro"/>
</dbReference>
<dbReference type="EC" id="3.2.1.40" evidence="2"/>
<dbReference type="Pfam" id="PF08531">
    <property type="entry name" value="Bac_rhamnosid_N"/>
    <property type="match status" value="1"/>
</dbReference>
<evidence type="ECO:0000256" key="2">
    <source>
        <dbReference type="ARBA" id="ARBA00012652"/>
    </source>
</evidence>
<dbReference type="InterPro" id="IPR035396">
    <property type="entry name" value="Bac_rhamnosid6H"/>
</dbReference>
<evidence type="ECO:0000256" key="1">
    <source>
        <dbReference type="ARBA" id="ARBA00001445"/>
    </source>
</evidence>
<evidence type="ECO:0000256" key="3">
    <source>
        <dbReference type="ARBA" id="ARBA00022801"/>
    </source>
</evidence>
<dbReference type="PANTHER" id="PTHR33307">
    <property type="entry name" value="ALPHA-RHAMNOSIDASE (EUROFUNG)"/>
    <property type="match status" value="1"/>
</dbReference>
<feature type="domain" description="Alpha-L-rhamnosidase concanavalin-like" evidence="4">
    <location>
        <begin position="319"/>
        <end position="413"/>
    </location>
</feature>
<protein>
    <recommendedName>
        <fullName evidence="2">alpha-L-rhamnosidase</fullName>
        <ecNumber evidence="2">3.2.1.40</ecNumber>
    </recommendedName>
</protein>
<dbReference type="Pfam" id="PF25788">
    <property type="entry name" value="Ig_Rha78A_N"/>
    <property type="match status" value="1"/>
</dbReference>
<dbReference type="PANTHER" id="PTHR33307:SF6">
    <property type="entry name" value="ALPHA-RHAMNOSIDASE (EUROFUNG)-RELATED"/>
    <property type="match status" value="1"/>
</dbReference>
<dbReference type="AlphaFoldDB" id="A0AAU7TCL0"/>
<dbReference type="InterPro" id="IPR035398">
    <property type="entry name" value="Bac_rhamnosid_C"/>
</dbReference>
<dbReference type="InterPro" id="IPR013783">
    <property type="entry name" value="Ig-like_fold"/>
</dbReference>
<dbReference type="InterPro" id="IPR012341">
    <property type="entry name" value="6hp_glycosidase-like_sf"/>
</dbReference>
<comment type="catalytic activity">
    <reaction evidence="1">
        <text>Hydrolysis of terminal non-reducing alpha-L-rhamnose residues in alpha-L-rhamnosides.</text>
        <dbReference type="EC" id="3.2.1.40"/>
    </reaction>
</comment>
<evidence type="ECO:0000259" key="7">
    <source>
        <dbReference type="Pfam" id="PF17390"/>
    </source>
</evidence>
<dbReference type="Pfam" id="PF17390">
    <property type="entry name" value="Bac_rhamnosid_C"/>
    <property type="match status" value="1"/>
</dbReference>